<dbReference type="STRING" id="660470.Theba_0259"/>
<evidence type="ECO:0000313" key="4">
    <source>
        <dbReference type="Proteomes" id="UP000002881"/>
    </source>
</evidence>
<keyword evidence="2" id="KW-0812">Transmembrane</keyword>
<dbReference type="AlphaFoldDB" id="I2F240"/>
<name>I2F240_9BACT</name>
<feature type="compositionally biased region" description="Low complexity" evidence="1">
    <location>
        <begin position="1"/>
        <end position="59"/>
    </location>
</feature>
<accession>I2F240</accession>
<keyword evidence="2" id="KW-0472">Membrane</keyword>
<keyword evidence="2" id="KW-1133">Transmembrane helix</keyword>
<feature type="region of interest" description="Disordered" evidence="1">
    <location>
        <begin position="1"/>
        <end position="85"/>
    </location>
</feature>
<feature type="transmembrane region" description="Helical" evidence="2">
    <location>
        <begin position="99"/>
        <end position="120"/>
    </location>
</feature>
<reference evidence="3 4" key="1">
    <citation type="journal article" date="2012" name="Genome Biol. Evol.">
        <title>Genome Sequence of the Mesophilic Thermotogales Bacterium Mesotoga prima MesG1.Ag.4.2 Reveals the Largest Thermotogales Genome To Date.</title>
        <authorList>
            <person name="Zhaxybayeva O."/>
            <person name="Swithers K.S."/>
            <person name="Foght J."/>
            <person name="Green A.G."/>
            <person name="Bruce D."/>
            <person name="Detter C."/>
            <person name="Han S."/>
            <person name="Teshima H."/>
            <person name="Han J."/>
            <person name="Woyke T."/>
            <person name="Pitluck S."/>
            <person name="Nolan M."/>
            <person name="Ivanova N."/>
            <person name="Pati A."/>
            <person name="Land M.L."/>
            <person name="Dlutek M."/>
            <person name="Doolittle W.F."/>
            <person name="Noll K.M."/>
            <person name="Nesbo C.L."/>
        </authorList>
    </citation>
    <scope>NUCLEOTIDE SEQUENCE [LARGE SCALE GENOMIC DNA]</scope>
    <source>
        <strain evidence="4">mesG1.Ag.4.2</strain>
    </source>
</reference>
<dbReference type="KEGG" id="mpg:Theba_0259"/>
<dbReference type="EMBL" id="CP003532">
    <property type="protein sequence ID" value="AFK05993.1"/>
    <property type="molecule type" value="Genomic_DNA"/>
</dbReference>
<dbReference type="HOGENOM" id="CLU_063618_1_0_0"/>
<keyword evidence="4" id="KW-1185">Reference proteome</keyword>
<feature type="transmembrane region" description="Helical" evidence="2">
    <location>
        <begin position="289"/>
        <end position="309"/>
    </location>
</feature>
<organism evidence="3 4">
    <name type="scientific">Mesotoga prima MesG1.Ag.4.2</name>
    <dbReference type="NCBI Taxonomy" id="660470"/>
    <lineage>
        <taxon>Bacteria</taxon>
        <taxon>Thermotogati</taxon>
        <taxon>Thermotogota</taxon>
        <taxon>Thermotogae</taxon>
        <taxon>Kosmotogales</taxon>
        <taxon>Kosmotogaceae</taxon>
        <taxon>Mesotoga</taxon>
    </lineage>
</organism>
<gene>
    <name evidence="3" type="ORF">Theba_0259</name>
</gene>
<evidence type="ECO:0000256" key="2">
    <source>
        <dbReference type="SAM" id="Phobius"/>
    </source>
</evidence>
<evidence type="ECO:0008006" key="5">
    <source>
        <dbReference type="Google" id="ProtNLM"/>
    </source>
</evidence>
<evidence type="ECO:0000256" key="1">
    <source>
        <dbReference type="SAM" id="MobiDB-lite"/>
    </source>
</evidence>
<sequence length="358" mass="38721">MARRSSGGSSSSNRSSGGRSGGSFSSSRSSRSSSSSSSSSRGSTSRPGSSFPSGIFGSSSRKKVGTSTFRIPVGGSRRPTAGGSGVNTAGCAGCGGCSLFVFGVIVIAILLIVLVASGTFSSCGSNPGNVEITKSTIAREPLPKGSVNETGYYMDELGWINKDSVLINGLKHFYQETGVQPYLYITDTVNGSHSPTADDLADFASGLYDKLFTDEAHCLIVFFEYGDGYMDRYVCGNQAKTVIDDEAADILLDYIDKYYYYDNFADEEFFAKAFSDAADRIMAVTRSPWIPVFIVIGIIAVIVLLLFWWSNVKRQENIEAKQTQEILNTPLEKFGDQEVEELTKKYEKKDEGNESKES</sequence>
<evidence type="ECO:0000313" key="3">
    <source>
        <dbReference type="EMBL" id="AFK05993.1"/>
    </source>
</evidence>
<proteinExistence type="predicted"/>
<dbReference type="eggNOG" id="COG1512">
    <property type="taxonomic scope" value="Bacteria"/>
</dbReference>
<protein>
    <recommendedName>
        <fullName evidence="5">TPM domain-containing protein</fullName>
    </recommendedName>
</protein>
<dbReference type="Proteomes" id="UP000002881">
    <property type="component" value="Chromosome"/>
</dbReference>